<evidence type="ECO:0000313" key="4">
    <source>
        <dbReference type="EMBL" id="OQS04018.1"/>
    </source>
</evidence>
<evidence type="ECO:0000256" key="1">
    <source>
        <dbReference type="SAM" id="MobiDB-lite"/>
    </source>
</evidence>
<dbReference type="InterPro" id="IPR009057">
    <property type="entry name" value="Homeodomain-like_sf"/>
</dbReference>
<dbReference type="EMBL" id="JNBS01000694">
    <property type="protein sequence ID" value="OQS04018.1"/>
    <property type="molecule type" value="Genomic_DNA"/>
</dbReference>
<keyword evidence="5" id="KW-1185">Reference proteome</keyword>
<dbReference type="InterPro" id="IPR017930">
    <property type="entry name" value="Myb_dom"/>
</dbReference>
<feature type="region of interest" description="Disordered" evidence="1">
    <location>
        <begin position="1"/>
        <end position="34"/>
    </location>
</feature>
<dbReference type="PANTHER" id="PTHR44042">
    <property type="entry name" value="DUPLICATED HOMEODOMAIN-LIKE SUPERFAMILY PROTEIN-RELATED"/>
    <property type="match status" value="1"/>
</dbReference>
<evidence type="ECO:0000313" key="5">
    <source>
        <dbReference type="Proteomes" id="UP000243217"/>
    </source>
</evidence>
<protein>
    <submittedName>
        <fullName evidence="4">Uncharacterized protein</fullName>
    </submittedName>
</protein>
<sequence length="145" mass="16371">MLQNSPDKSEEDRAGNGGKWSREEHERFLVGIQTHPHGPWKKVAAIVKTRTTRQTQTHAQKFRQKLDRQERALRTNQAFENRDVYLPFPFTSTPSDTSSATSTPKASLPTTSDELCWKIPTSLPPLAEALDSLIALLEEDNNDVD</sequence>
<dbReference type="AlphaFoldDB" id="A0A1W0A178"/>
<feature type="domain" description="Myb-like" evidence="2">
    <location>
        <begin position="18"/>
        <end position="63"/>
    </location>
</feature>
<proteinExistence type="predicted"/>
<name>A0A1W0A178_9STRA</name>
<dbReference type="CDD" id="cd00167">
    <property type="entry name" value="SANT"/>
    <property type="match status" value="1"/>
</dbReference>
<dbReference type="InterPro" id="IPR001005">
    <property type="entry name" value="SANT/Myb"/>
</dbReference>
<dbReference type="SMART" id="SM00717">
    <property type="entry name" value="SANT"/>
    <property type="match status" value="1"/>
</dbReference>
<evidence type="ECO:0000259" key="3">
    <source>
        <dbReference type="PROSITE" id="PS51294"/>
    </source>
</evidence>
<dbReference type="PROSITE" id="PS50090">
    <property type="entry name" value="MYB_LIKE"/>
    <property type="match status" value="1"/>
</dbReference>
<dbReference type="Gene3D" id="1.10.10.60">
    <property type="entry name" value="Homeodomain-like"/>
    <property type="match status" value="1"/>
</dbReference>
<feature type="compositionally biased region" description="Basic and acidic residues" evidence="1">
    <location>
        <begin position="7"/>
        <end position="28"/>
    </location>
</feature>
<dbReference type="SUPFAM" id="SSF46689">
    <property type="entry name" value="Homeodomain-like"/>
    <property type="match status" value="1"/>
</dbReference>
<organism evidence="4 5">
    <name type="scientific">Thraustotheca clavata</name>
    <dbReference type="NCBI Taxonomy" id="74557"/>
    <lineage>
        <taxon>Eukaryota</taxon>
        <taxon>Sar</taxon>
        <taxon>Stramenopiles</taxon>
        <taxon>Oomycota</taxon>
        <taxon>Saprolegniomycetes</taxon>
        <taxon>Saprolegniales</taxon>
        <taxon>Achlyaceae</taxon>
        <taxon>Thraustotheca</taxon>
    </lineage>
</organism>
<gene>
    <name evidence="4" type="ORF">THRCLA_03701</name>
</gene>
<dbReference type="OrthoDB" id="118550at2759"/>
<feature type="region of interest" description="Disordered" evidence="1">
    <location>
        <begin position="86"/>
        <end position="111"/>
    </location>
</feature>
<accession>A0A1W0A178</accession>
<comment type="caution">
    <text evidence="4">The sequence shown here is derived from an EMBL/GenBank/DDBJ whole genome shotgun (WGS) entry which is preliminary data.</text>
</comment>
<dbReference type="Pfam" id="PF00249">
    <property type="entry name" value="Myb_DNA-binding"/>
    <property type="match status" value="1"/>
</dbReference>
<dbReference type="STRING" id="74557.A0A1W0A178"/>
<dbReference type="PROSITE" id="PS51294">
    <property type="entry name" value="HTH_MYB"/>
    <property type="match status" value="1"/>
</dbReference>
<evidence type="ECO:0000259" key="2">
    <source>
        <dbReference type="PROSITE" id="PS50090"/>
    </source>
</evidence>
<dbReference type="Proteomes" id="UP000243217">
    <property type="component" value="Unassembled WGS sequence"/>
</dbReference>
<dbReference type="PANTHER" id="PTHR44042:SF67">
    <property type="entry name" value="MYB-LIKE PROTEIN I"/>
    <property type="match status" value="1"/>
</dbReference>
<feature type="domain" description="HTH myb-type" evidence="3">
    <location>
        <begin position="16"/>
        <end position="67"/>
    </location>
</feature>
<reference evidence="4 5" key="1">
    <citation type="journal article" date="2014" name="Genome Biol. Evol.">
        <title>The secreted proteins of Achlya hypogyna and Thraustotheca clavata identify the ancestral oomycete secretome and reveal gene acquisitions by horizontal gene transfer.</title>
        <authorList>
            <person name="Misner I."/>
            <person name="Blouin N."/>
            <person name="Leonard G."/>
            <person name="Richards T.A."/>
            <person name="Lane C.E."/>
        </authorList>
    </citation>
    <scope>NUCLEOTIDE SEQUENCE [LARGE SCALE GENOMIC DNA]</scope>
    <source>
        <strain evidence="4 5">ATCC 34112</strain>
    </source>
</reference>